<name>A0AAV7P653_PLEWA</name>
<feature type="compositionally biased region" description="Pro residues" evidence="1">
    <location>
        <begin position="1"/>
        <end position="10"/>
    </location>
</feature>
<dbReference type="Proteomes" id="UP001066276">
    <property type="component" value="Chromosome 7"/>
</dbReference>
<gene>
    <name evidence="2" type="ORF">NDU88_001104</name>
</gene>
<accession>A0AAV7P653</accession>
<reference evidence="2" key="1">
    <citation type="journal article" date="2022" name="bioRxiv">
        <title>Sequencing and chromosome-scale assembly of the giantPleurodeles waltlgenome.</title>
        <authorList>
            <person name="Brown T."/>
            <person name="Elewa A."/>
            <person name="Iarovenko S."/>
            <person name="Subramanian E."/>
            <person name="Araus A.J."/>
            <person name="Petzold A."/>
            <person name="Susuki M."/>
            <person name="Suzuki K.-i.T."/>
            <person name="Hayashi T."/>
            <person name="Toyoda A."/>
            <person name="Oliveira C."/>
            <person name="Osipova E."/>
            <person name="Leigh N.D."/>
            <person name="Simon A."/>
            <person name="Yun M.H."/>
        </authorList>
    </citation>
    <scope>NUCLEOTIDE SEQUENCE</scope>
    <source>
        <strain evidence="2">20211129_DDA</strain>
        <tissue evidence="2">Liver</tissue>
    </source>
</reference>
<dbReference type="EMBL" id="JANPWB010000011">
    <property type="protein sequence ID" value="KAJ1122619.1"/>
    <property type="molecule type" value="Genomic_DNA"/>
</dbReference>
<evidence type="ECO:0000313" key="2">
    <source>
        <dbReference type="EMBL" id="KAJ1122619.1"/>
    </source>
</evidence>
<keyword evidence="3" id="KW-1185">Reference proteome</keyword>
<protein>
    <submittedName>
        <fullName evidence="2">Uncharacterized protein</fullName>
    </submittedName>
</protein>
<proteinExistence type="predicted"/>
<sequence>MGGFQPPPAPIAVGAEARASRSTAPLAGLEIRPRPALQGDWPKVVTGSVRTGGKDSDHTCSLPGEEPPAVRSSLHDTPSADAHG</sequence>
<evidence type="ECO:0000313" key="3">
    <source>
        <dbReference type="Proteomes" id="UP001066276"/>
    </source>
</evidence>
<comment type="caution">
    <text evidence="2">The sequence shown here is derived from an EMBL/GenBank/DDBJ whole genome shotgun (WGS) entry which is preliminary data.</text>
</comment>
<evidence type="ECO:0000256" key="1">
    <source>
        <dbReference type="SAM" id="MobiDB-lite"/>
    </source>
</evidence>
<feature type="region of interest" description="Disordered" evidence="1">
    <location>
        <begin position="1"/>
        <end position="84"/>
    </location>
</feature>
<organism evidence="2 3">
    <name type="scientific">Pleurodeles waltl</name>
    <name type="common">Iberian ribbed newt</name>
    <dbReference type="NCBI Taxonomy" id="8319"/>
    <lineage>
        <taxon>Eukaryota</taxon>
        <taxon>Metazoa</taxon>
        <taxon>Chordata</taxon>
        <taxon>Craniata</taxon>
        <taxon>Vertebrata</taxon>
        <taxon>Euteleostomi</taxon>
        <taxon>Amphibia</taxon>
        <taxon>Batrachia</taxon>
        <taxon>Caudata</taxon>
        <taxon>Salamandroidea</taxon>
        <taxon>Salamandridae</taxon>
        <taxon>Pleurodelinae</taxon>
        <taxon>Pleurodeles</taxon>
    </lineage>
</organism>
<dbReference type="AlphaFoldDB" id="A0AAV7P653"/>